<protein>
    <recommendedName>
        <fullName evidence="4">DUF3570 domain-containing protein</fullName>
    </recommendedName>
</protein>
<organism evidence="2 3">
    <name type="scientific">Puia dinghuensis</name>
    <dbReference type="NCBI Taxonomy" id="1792502"/>
    <lineage>
        <taxon>Bacteria</taxon>
        <taxon>Pseudomonadati</taxon>
        <taxon>Bacteroidota</taxon>
        <taxon>Chitinophagia</taxon>
        <taxon>Chitinophagales</taxon>
        <taxon>Chitinophagaceae</taxon>
        <taxon>Puia</taxon>
    </lineage>
</organism>
<reference evidence="2" key="2">
    <citation type="submission" date="2020-09" db="EMBL/GenBank/DDBJ databases">
        <authorList>
            <person name="Sun Q."/>
            <person name="Zhou Y."/>
        </authorList>
    </citation>
    <scope>NUCLEOTIDE SEQUENCE</scope>
    <source>
        <strain evidence="2">CGMCC 1.15448</strain>
    </source>
</reference>
<dbReference type="RefSeq" id="WP_188932621.1">
    <property type="nucleotide sequence ID" value="NZ_BMJC01000003.1"/>
</dbReference>
<name>A0A8J2UDK8_9BACT</name>
<dbReference type="Pfam" id="PF12094">
    <property type="entry name" value="DUF3570"/>
    <property type="match status" value="1"/>
</dbReference>
<comment type="caution">
    <text evidence="2">The sequence shown here is derived from an EMBL/GenBank/DDBJ whole genome shotgun (WGS) entry which is preliminary data.</text>
</comment>
<dbReference type="Proteomes" id="UP000607559">
    <property type="component" value="Unassembled WGS sequence"/>
</dbReference>
<evidence type="ECO:0000313" key="3">
    <source>
        <dbReference type="Proteomes" id="UP000607559"/>
    </source>
</evidence>
<feature type="chain" id="PRO_5035157844" description="DUF3570 domain-containing protein" evidence="1">
    <location>
        <begin position="23"/>
        <end position="424"/>
    </location>
</feature>
<feature type="signal peptide" evidence="1">
    <location>
        <begin position="1"/>
        <end position="22"/>
    </location>
</feature>
<dbReference type="AlphaFoldDB" id="A0A8J2UDK8"/>
<sequence length="424" mass="47113">MRKICLTVIGMYLTLMHAFSQSAPKDTSDFKPRKLKLEEINLVGSYYTQTGDHSSIQGGIGSEAVTDLASGIELKFVGYDFLQRKNTLTLSGGYDHHTAASQAWVSKTGASKTGGTRIYPSLKWQRENEQKGTLFGLGASYSSEYNYHSIGLESDFSVKTKHNGEFGLKLSGYFDQVKLLRPSEFNTTDTITNSSGGTTTYTTASGRTVTLSSGGTYVSESGSSAIPSSPRETYTASFSFSQIINSRLQGALLLDLVAQNGYLGLPFHRVYFKDGTDSVENLPSTRFKLPIGLRLNYFLGDRVILRSYYRFYVDDWGIRSHTASLEVPVKFTPFFSISPFYRYYTQTAARYFAPYETHTESQTYYTSNYALSAFSSQFFGAGIRLSPPGGILHTHLSTLEIRYGHYTQTTDLVSDVVSLNISFK</sequence>
<proteinExistence type="predicted"/>
<gene>
    <name evidence="2" type="ORF">GCM10011511_27790</name>
</gene>
<dbReference type="InterPro" id="IPR021953">
    <property type="entry name" value="DUF3570"/>
</dbReference>
<accession>A0A8J2UDK8</accession>
<reference evidence="2" key="1">
    <citation type="journal article" date="2014" name="Int. J. Syst. Evol. Microbiol.">
        <title>Complete genome sequence of Corynebacterium casei LMG S-19264T (=DSM 44701T), isolated from a smear-ripened cheese.</title>
        <authorList>
            <consortium name="US DOE Joint Genome Institute (JGI-PGF)"/>
            <person name="Walter F."/>
            <person name="Albersmeier A."/>
            <person name="Kalinowski J."/>
            <person name="Ruckert C."/>
        </authorList>
    </citation>
    <scope>NUCLEOTIDE SEQUENCE</scope>
    <source>
        <strain evidence="2">CGMCC 1.15448</strain>
    </source>
</reference>
<evidence type="ECO:0000313" key="2">
    <source>
        <dbReference type="EMBL" id="GGB02944.1"/>
    </source>
</evidence>
<dbReference type="EMBL" id="BMJC01000003">
    <property type="protein sequence ID" value="GGB02944.1"/>
    <property type="molecule type" value="Genomic_DNA"/>
</dbReference>
<evidence type="ECO:0000256" key="1">
    <source>
        <dbReference type="SAM" id="SignalP"/>
    </source>
</evidence>
<keyword evidence="3" id="KW-1185">Reference proteome</keyword>
<evidence type="ECO:0008006" key="4">
    <source>
        <dbReference type="Google" id="ProtNLM"/>
    </source>
</evidence>
<keyword evidence="1" id="KW-0732">Signal</keyword>